<evidence type="ECO:0000313" key="1">
    <source>
        <dbReference type="Proteomes" id="UP000095284"/>
    </source>
</evidence>
<protein>
    <submittedName>
        <fullName evidence="2">Transposase</fullName>
    </submittedName>
</protein>
<dbReference type="WBParaSite" id="BXY_1334100.1">
    <property type="protein sequence ID" value="BXY_1334100.1"/>
    <property type="gene ID" value="BXY_1334100"/>
</dbReference>
<name>A0A1I7SJW3_BURXY</name>
<proteinExistence type="predicted"/>
<organism evidence="1 2">
    <name type="scientific">Bursaphelenchus xylophilus</name>
    <name type="common">Pinewood nematode worm</name>
    <name type="synonym">Aphelenchoides xylophilus</name>
    <dbReference type="NCBI Taxonomy" id="6326"/>
    <lineage>
        <taxon>Eukaryota</taxon>
        <taxon>Metazoa</taxon>
        <taxon>Ecdysozoa</taxon>
        <taxon>Nematoda</taxon>
        <taxon>Chromadorea</taxon>
        <taxon>Rhabditida</taxon>
        <taxon>Tylenchina</taxon>
        <taxon>Tylenchomorpha</taxon>
        <taxon>Aphelenchoidea</taxon>
        <taxon>Aphelenchoididae</taxon>
        <taxon>Bursaphelenchus</taxon>
    </lineage>
</organism>
<reference evidence="2" key="1">
    <citation type="submission" date="2016-11" db="UniProtKB">
        <authorList>
            <consortium name="WormBaseParasite"/>
        </authorList>
    </citation>
    <scope>IDENTIFICATION</scope>
</reference>
<evidence type="ECO:0000313" key="2">
    <source>
        <dbReference type="WBParaSite" id="BXY_1334100.1"/>
    </source>
</evidence>
<dbReference type="Proteomes" id="UP000095284">
    <property type="component" value="Unplaced"/>
</dbReference>
<dbReference type="AlphaFoldDB" id="A0A1I7SJW3"/>
<sequence length="66" mass="7593">MKLFAAQLGEADLRSKFKASSAEGILHIEAAVLSRFRWVYKKCLRNQRKELSKRSGTRLEVLPNMN</sequence>
<accession>A0A1I7SJW3</accession>